<name>A0A6J4SSX2_9ACTN</name>
<sequence>RAARRPRACRLGAPVRRARLAARLPGGHVRDARVHGRPRRAARVGGAPARRGLRRPAHPRDAGAPAGVLVRDGPPRRRGPRPGVRTALGARPARERGSGGAPAARFALGVV</sequence>
<feature type="region of interest" description="Disordered" evidence="1">
    <location>
        <begin position="32"/>
        <end position="111"/>
    </location>
</feature>
<accession>A0A6J4SSX2</accession>
<proteinExistence type="predicted"/>
<organism evidence="2">
    <name type="scientific">uncultured Solirubrobacteraceae bacterium</name>
    <dbReference type="NCBI Taxonomy" id="1162706"/>
    <lineage>
        <taxon>Bacteria</taxon>
        <taxon>Bacillati</taxon>
        <taxon>Actinomycetota</taxon>
        <taxon>Thermoleophilia</taxon>
        <taxon>Solirubrobacterales</taxon>
        <taxon>Solirubrobacteraceae</taxon>
        <taxon>environmental samples</taxon>
    </lineage>
</organism>
<protein>
    <submittedName>
        <fullName evidence="2">Uncharacterized protein</fullName>
    </submittedName>
</protein>
<feature type="non-terminal residue" evidence="2">
    <location>
        <position position="1"/>
    </location>
</feature>
<dbReference type="EMBL" id="CADCVT010000211">
    <property type="protein sequence ID" value="CAA9504303.1"/>
    <property type="molecule type" value="Genomic_DNA"/>
</dbReference>
<gene>
    <name evidence="2" type="ORF">AVDCRST_MAG85-1955</name>
</gene>
<dbReference type="AlphaFoldDB" id="A0A6J4SSX2"/>
<reference evidence="2" key="1">
    <citation type="submission" date="2020-02" db="EMBL/GenBank/DDBJ databases">
        <authorList>
            <person name="Meier V. D."/>
        </authorList>
    </citation>
    <scope>NUCLEOTIDE SEQUENCE</scope>
    <source>
        <strain evidence="2">AVDCRST_MAG85</strain>
    </source>
</reference>
<evidence type="ECO:0000256" key="1">
    <source>
        <dbReference type="SAM" id="MobiDB-lite"/>
    </source>
</evidence>
<feature type="non-terminal residue" evidence="2">
    <location>
        <position position="111"/>
    </location>
</feature>
<evidence type="ECO:0000313" key="2">
    <source>
        <dbReference type="EMBL" id="CAA9504303.1"/>
    </source>
</evidence>